<organism evidence="3 4">
    <name type="scientific">Danxiaibacter flavus</name>
    <dbReference type="NCBI Taxonomy" id="3049108"/>
    <lineage>
        <taxon>Bacteria</taxon>
        <taxon>Pseudomonadati</taxon>
        <taxon>Bacteroidota</taxon>
        <taxon>Chitinophagia</taxon>
        <taxon>Chitinophagales</taxon>
        <taxon>Chitinophagaceae</taxon>
        <taxon>Danxiaibacter</taxon>
    </lineage>
</organism>
<dbReference type="RefSeq" id="WP_369330036.1">
    <property type="nucleotide sequence ID" value="NZ_JAULBC010000004.1"/>
</dbReference>
<dbReference type="InterPro" id="IPR047057">
    <property type="entry name" value="MerR_fam"/>
</dbReference>
<comment type="caution">
    <text evidence="3">The sequence shown here is derived from an EMBL/GenBank/DDBJ whole genome shotgun (WGS) entry which is preliminary data.</text>
</comment>
<feature type="domain" description="HTH merR-type" evidence="2">
    <location>
        <begin position="251"/>
        <end position="321"/>
    </location>
</feature>
<accession>A0ABV3ZFJ2</accession>
<evidence type="ECO:0000256" key="1">
    <source>
        <dbReference type="ARBA" id="ARBA00023125"/>
    </source>
</evidence>
<dbReference type="InterPro" id="IPR009061">
    <property type="entry name" value="DNA-bd_dom_put_sf"/>
</dbReference>
<dbReference type="EMBL" id="JAULBC010000004">
    <property type="protein sequence ID" value="MEX6688627.1"/>
    <property type="molecule type" value="Genomic_DNA"/>
</dbReference>
<evidence type="ECO:0000313" key="3">
    <source>
        <dbReference type="EMBL" id="MEX6688627.1"/>
    </source>
</evidence>
<dbReference type="PANTHER" id="PTHR30204:SF15">
    <property type="entry name" value="BLL5018 PROTEIN"/>
    <property type="match status" value="1"/>
</dbReference>
<dbReference type="CDD" id="cd04765">
    <property type="entry name" value="HTH_MlrA-like_sg2"/>
    <property type="match status" value="1"/>
</dbReference>
<name>A0ABV3ZFJ2_9BACT</name>
<gene>
    <name evidence="3" type="ORF">QTN47_14025</name>
</gene>
<dbReference type="Gene3D" id="1.10.1660.10">
    <property type="match status" value="1"/>
</dbReference>
<proteinExistence type="predicted"/>
<protein>
    <submittedName>
        <fullName evidence="3">MerR family transcriptional regulator</fullName>
    </submittedName>
</protein>
<dbReference type="Pfam" id="PF13411">
    <property type="entry name" value="MerR_1"/>
    <property type="match status" value="1"/>
</dbReference>
<dbReference type="Proteomes" id="UP001560573">
    <property type="component" value="Unassembled WGS sequence"/>
</dbReference>
<dbReference type="PROSITE" id="PS50937">
    <property type="entry name" value="HTH_MERR_2"/>
    <property type="match status" value="1"/>
</dbReference>
<evidence type="ECO:0000259" key="2">
    <source>
        <dbReference type="PROSITE" id="PS50937"/>
    </source>
</evidence>
<dbReference type="PANTHER" id="PTHR30204">
    <property type="entry name" value="REDOX-CYCLING DRUG-SENSING TRANSCRIPTIONAL ACTIVATOR SOXR"/>
    <property type="match status" value="1"/>
</dbReference>
<evidence type="ECO:0000313" key="4">
    <source>
        <dbReference type="Proteomes" id="UP001560573"/>
    </source>
</evidence>
<sequence>MATQLDLFGMFDAPVQEEKKNTEQVIAPATTVPEEILVEETAAEEPVLPLEEILPLEKAILEASAPVPEKKEEPVIATENTSAVVFADHKIAVKIKLKPRPVEAVVETVVAQENDTKVVPETNTTAIPPAEIAPIDAEMVSDKIINEAILVEQETTANLEVQTDEILGANNTKEEKEPDALLEKEIVVIDDLFSAHPAALKKDEPKADTKKYVQTELPVVKKRGRKSFKEIDAEVSLVSVPDDEELFQKQYYAISQVAKWFNVNTSLLRYWENEFDVLKPRKNRKGDRLFRPEDIKNLQVIYYLLRQRKFSIEGAKKYLKENKKSADTNIQLIQSLTKLKGFLLELKANLGS</sequence>
<keyword evidence="4" id="KW-1185">Reference proteome</keyword>
<keyword evidence="1" id="KW-0238">DNA-binding</keyword>
<dbReference type="SUPFAM" id="SSF46955">
    <property type="entry name" value="Putative DNA-binding domain"/>
    <property type="match status" value="1"/>
</dbReference>
<dbReference type="InterPro" id="IPR000551">
    <property type="entry name" value="MerR-type_HTH_dom"/>
</dbReference>
<dbReference type="SMART" id="SM00422">
    <property type="entry name" value="HTH_MERR"/>
    <property type="match status" value="1"/>
</dbReference>
<reference evidence="3 4" key="1">
    <citation type="submission" date="2023-07" db="EMBL/GenBank/DDBJ databases">
        <authorList>
            <person name="Lian W.-H."/>
        </authorList>
    </citation>
    <scope>NUCLEOTIDE SEQUENCE [LARGE SCALE GENOMIC DNA]</scope>
    <source>
        <strain evidence="3 4">SYSU DXS3180</strain>
    </source>
</reference>